<dbReference type="EMBL" id="JACOGA010000010">
    <property type="protein sequence ID" value="MBC3874259.1"/>
    <property type="molecule type" value="Genomic_DNA"/>
</dbReference>
<keyword evidence="3" id="KW-1185">Reference proteome</keyword>
<name>A0ABR6YCI4_9BURK</name>
<organism evidence="2 3">
    <name type="scientific">Undibacterium flavidum</name>
    <dbReference type="NCBI Taxonomy" id="2762297"/>
    <lineage>
        <taxon>Bacteria</taxon>
        <taxon>Pseudomonadati</taxon>
        <taxon>Pseudomonadota</taxon>
        <taxon>Betaproteobacteria</taxon>
        <taxon>Burkholderiales</taxon>
        <taxon>Oxalobacteraceae</taxon>
        <taxon>Undibacterium</taxon>
    </lineage>
</organism>
<evidence type="ECO:0000313" key="3">
    <source>
        <dbReference type="Proteomes" id="UP000624279"/>
    </source>
</evidence>
<gene>
    <name evidence="2" type="ORF">H8K55_11715</name>
</gene>
<accession>A0ABR6YCI4</accession>
<feature type="region of interest" description="Disordered" evidence="1">
    <location>
        <begin position="51"/>
        <end position="79"/>
    </location>
</feature>
<protein>
    <submittedName>
        <fullName evidence="2">Uncharacterized protein</fullName>
    </submittedName>
</protein>
<comment type="caution">
    <text evidence="2">The sequence shown here is derived from an EMBL/GenBank/DDBJ whole genome shotgun (WGS) entry which is preliminary data.</text>
</comment>
<dbReference type="Proteomes" id="UP000624279">
    <property type="component" value="Unassembled WGS sequence"/>
</dbReference>
<dbReference type="RefSeq" id="WP_186942260.1">
    <property type="nucleotide sequence ID" value="NZ_JACOGA010000010.1"/>
</dbReference>
<evidence type="ECO:0000256" key="1">
    <source>
        <dbReference type="SAM" id="MobiDB-lite"/>
    </source>
</evidence>
<proteinExistence type="predicted"/>
<evidence type="ECO:0000313" key="2">
    <source>
        <dbReference type="EMBL" id="MBC3874259.1"/>
    </source>
</evidence>
<sequence length="79" mass="9098">MANAKASIPSSKKIFSRSYIDAQAKKCDENIAKYQLGKPNRNPYVVYEERKKQWDQQHPDAKPEQRDAAMTRIARECGV</sequence>
<reference evidence="2 3" key="1">
    <citation type="submission" date="2020-08" db="EMBL/GenBank/DDBJ databases">
        <title>Novel species isolated from subtropical streams in China.</title>
        <authorList>
            <person name="Lu H."/>
        </authorList>
    </citation>
    <scope>NUCLEOTIDE SEQUENCE [LARGE SCALE GENOMIC DNA]</scope>
    <source>
        <strain evidence="2 3">LX15W</strain>
    </source>
</reference>